<feature type="transmembrane region" description="Helical" evidence="1">
    <location>
        <begin position="5"/>
        <end position="22"/>
    </location>
</feature>
<dbReference type="AlphaFoldDB" id="A0A1M5MFC5"/>
<name>A0A1M5MFC5_9BACI</name>
<dbReference type="RefSeq" id="WP_170861688.1">
    <property type="nucleotide sequence ID" value="NZ_FQXD01000001.1"/>
</dbReference>
<proteinExistence type="predicted"/>
<accession>A0A1M5MFC5</accession>
<evidence type="ECO:0000313" key="2">
    <source>
        <dbReference type="EMBL" id="SHG75867.1"/>
    </source>
</evidence>
<organism evidence="2 3">
    <name type="scientific">Virgibacillus chiguensis</name>
    <dbReference type="NCBI Taxonomy" id="411959"/>
    <lineage>
        <taxon>Bacteria</taxon>
        <taxon>Bacillati</taxon>
        <taxon>Bacillota</taxon>
        <taxon>Bacilli</taxon>
        <taxon>Bacillales</taxon>
        <taxon>Bacillaceae</taxon>
        <taxon>Virgibacillus</taxon>
    </lineage>
</organism>
<evidence type="ECO:0000313" key="3">
    <source>
        <dbReference type="Proteomes" id="UP000184079"/>
    </source>
</evidence>
<gene>
    <name evidence="2" type="ORF">SAMN05421807_101478</name>
</gene>
<reference evidence="3" key="1">
    <citation type="submission" date="2016-11" db="EMBL/GenBank/DDBJ databases">
        <authorList>
            <person name="Varghese N."/>
            <person name="Submissions S."/>
        </authorList>
    </citation>
    <scope>NUCLEOTIDE SEQUENCE [LARGE SCALE GENOMIC DNA]</scope>
    <source>
        <strain evidence="3">CGMCC 1.6496</strain>
    </source>
</reference>
<keyword evidence="1" id="KW-0472">Membrane</keyword>
<keyword evidence="1" id="KW-0812">Transmembrane</keyword>
<dbReference type="Proteomes" id="UP000184079">
    <property type="component" value="Unassembled WGS sequence"/>
</dbReference>
<keyword evidence="1" id="KW-1133">Transmembrane helix</keyword>
<protein>
    <submittedName>
        <fullName evidence="2">Uncharacterized protein</fullName>
    </submittedName>
</protein>
<dbReference type="EMBL" id="FQXD01000001">
    <property type="protein sequence ID" value="SHG75867.1"/>
    <property type="molecule type" value="Genomic_DNA"/>
</dbReference>
<sequence>MGKQVINFLTAVLVAVGIYIHYTSSNIIFLPYLIGLIYANLLAKAIFLEDQNK</sequence>
<evidence type="ECO:0000256" key="1">
    <source>
        <dbReference type="SAM" id="Phobius"/>
    </source>
</evidence>
<keyword evidence="3" id="KW-1185">Reference proteome</keyword>
<feature type="transmembrane region" description="Helical" evidence="1">
    <location>
        <begin position="28"/>
        <end position="47"/>
    </location>
</feature>